<dbReference type="SMART" id="SM00241">
    <property type="entry name" value="ZP"/>
    <property type="match status" value="1"/>
</dbReference>
<dbReference type="InterPro" id="IPR055355">
    <property type="entry name" value="ZP-C"/>
</dbReference>
<protein>
    <recommendedName>
        <fullName evidence="2">Zona pellucida sperm-binding protein 3</fullName>
    </recommendedName>
</protein>
<evidence type="ECO:0000313" key="5">
    <source>
        <dbReference type="Proteomes" id="UP000261560"/>
    </source>
</evidence>
<evidence type="ECO:0000313" key="4">
    <source>
        <dbReference type="Ensembl" id="ENSOMEP00000030275.1"/>
    </source>
</evidence>
<comment type="function">
    <text evidence="2">Component of the zona pellucida, an extracellular matrix surrounding oocytes which mediates sperm binding, induction of the acrosome reaction and prevents post-fertilization polyspermy. The zona pellucida is composed of 3 to 4 glycoproteins, ZP1, ZP2, ZP3, and ZP4. ZP3 is essential for sperm binding and zona matrix formation.</text>
</comment>
<feature type="domain" description="ZP" evidence="3">
    <location>
        <begin position="90"/>
        <end position="337"/>
    </location>
</feature>
<dbReference type="GO" id="GO:2000344">
    <property type="term" value="P:positive regulation of acrosome reaction"/>
    <property type="evidence" value="ECO:0007669"/>
    <property type="project" value="UniProtKB-UniRule"/>
</dbReference>
<dbReference type="Gene3D" id="2.60.40.4100">
    <property type="entry name" value="Zona pellucida, ZP-C domain"/>
    <property type="match status" value="1"/>
</dbReference>
<dbReference type="PROSITE" id="PS51034">
    <property type="entry name" value="ZP_2"/>
    <property type="match status" value="1"/>
</dbReference>
<comment type="PTM">
    <text evidence="2">Proteolytically cleaved before the transmembrane segment to yield the secreted ectodomain incorporated in the zona pellucida.</text>
</comment>
<dbReference type="GO" id="GO:0007339">
    <property type="term" value="P:binding of sperm to zona pellucida"/>
    <property type="evidence" value="ECO:0007669"/>
    <property type="project" value="UniProtKB-UniRule"/>
</dbReference>
<dbReference type="AlphaFoldDB" id="A0A3B3DLM3"/>
<keyword evidence="2" id="KW-0732">Signal</keyword>
<keyword evidence="2" id="KW-0472">Membrane</keyword>
<dbReference type="GO" id="GO:0005886">
    <property type="term" value="C:plasma membrane"/>
    <property type="evidence" value="ECO:0007669"/>
    <property type="project" value="UniProtKB-SubCell"/>
</dbReference>
<keyword evidence="5" id="KW-1185">Reference proteome</keyword>
<dbReference type="PANTHER" id="PTHR11576">
    <property type="entry name" value="ZONA PELLUCIDA SPERM-BINDING PROTEIN 3"/>
    <property type="match status" value="1"/>
</dbReference>
<name>A0A3B3DLM3_ORYME</name>
<dbReference type="Pfam" id="PF00100">
    <property type="entry name" value="Zona_pellucida"/>
    <property type="match status" value="1"/>
</dbReference>
<organism evidence="4 5">
    <name type="scientific">Oryzias melastigma</name>
    <name type="common">Marine medaka</name>
    <dbReference type="NCBI Taxonomy" id="30732"/>
    <lineage>
        <taxon>Eukaryota</taxon>
        <taxon>Metazoa</taxon>
        <taxon>Chordata</taxon>
        <taxon>Craniata</taxon>
        <taxon>Vertebrata</taxon>
        <taxon>Euteleostomi</taxon>
        <taxon>Actinopterygii</taxon>
        <taxon>Neopterygii</taxon>
        <taxon>Teleostei</taxon>
        <taxon>Neoteleostei</taxon>
        <taxon>Acanthomorphata</taxon>
        <taxon>Ovalentaria</taxon>
        <taxon>Atherinomorphae</taxon>
        <taxon>Beloniformes</taxon>
        <taxon>Adrianichthyidae</taxon>
        <taxon>Oryziinae</taxon>
        <taxon>Oryzias</taxon>
    </lineage>
</organism>
<keyword evidence="2" id="KW-0272">Extracellular matrix</keyword>
<dbReference type="GO" id="GO:0035805">
    <property type="term" value="C:egg coat"/>
    <property type="evidence" value="ECO:0007669"/>
    <property type="project" value="UniProtKB-SubCell"/>
</dbReference>
<sequence>MGFKKKLVIAKLYNLSGLPYRLNQVITFEFCDWSNHLSSFQESQVMICSSVVAIRTLKEGPMIDADGREYKTASLIEDSSPKASDSVRVQCTEVSMIVYIQADFYRTGRLVSPRELFLGGAEHKQDSRCQAVASGHNEYVIEAGLRDCGFKLTVSFCYVSMVMLMTDAIVPVSCHYKRTHTVSSSSTEQAPMTFSQSAKFSTKNSDFSLKLMADDWLTEMLTSKFHLGDLLRFEAKYMGPEPRQLFVDSCVATLTPDTTSVPRYYFIENHGCFTDSKGGSGASFLPRSRANLLQFQIDAFLFRNDLRNTVRSFQQLVIFLPNDEKTYFNCLFKDLHHFWRSVDENNSICWCCDSICYQNFHRGKVPLKHTNQLIYLFCVLHSPLPQKRCSNLFQFFPDDVLCDTVTLGPLRILSNK</sequence>
<evidence type="ECO:0000256" key="2">
    <source>
        <dbReference type="RuleBase" id="RU367066"/>
    </source>
</evidence>
<reference evidence="4" key="2">
    <citation type="submission" date="2025-09" db="UniProtKB">
        <authorList>
            <consortium name="Ensembl"/>
        </authorList>
    </citation>
    <scope>IDENTIFICATION</scope>
</reference>
<comment type="subcellular location">
    <subcellularLocation>
        <location evidence="2">Zona pellucida</location>
    </subcellularLocation>
    <subcellularLocation>
        <location evidence="2">Cell membrane</location>
        <topology evidence="2">Single-pass type I membrane protein</topology>
    </subcellularLocation>
</comment>
<accession>A0A3B3DLM3</accession>
<dbReference type="Ensembl" id="ENSOMET00000020487.1">
    <property type="protein sequence ID" value="ENSOMEP00000030275.1"/>
    <property type="gene ID" value="ENSOMEG00000014435.1"/>
</dbReference>
<dbReference type="InterPro" id="IPR042235">
    <property type="entry name" value="ZP-C_dom"/>
</dbReference>
<evidence type="ECO:0000259" key="3">
    <source>
        <dbReference type="PROSITE" id="PS51034"/>
    </source>
</evidence>
<dbReference type="GO" id="GO:0035804">
    <property type="term" value="F:structural constituent of egg coat"/>
    <property type="evidence" value="ECO:0007669"/>
    <property type="project" value="UniProtKB-UniRule"/>
</dbReference>
<dbReference type="InterPro" id="IPR055356">
    <property type="entry name" value="ZP-N"/>
</dbReference>
<evidence type="ECO:0000256" key="1">
    <source>
        <dbReference type="ARBA" id="ARBA00023157"/>
    </source>
</evidence>
<keyword evidence="2" id="KW-0964">Secreted</keyword>
<dbReference type="OMA" id="TEVSMIV"/>
<dbReference type="InterPro" id="IPR001507">
    <property type="entry name" value="ZP_dom"/>
</dbReference>
<reference evidence="4" key="1">
    <citation type="submission" date="2025-08" db="UniProtKB">
        <authorList>
            <consortium name="Ensembl"/>
        </authorList>
    </citation>
    <scope>IDENTIFICATION</scope>
</reference>
<dbReference type="Proteomes" id="UP000261560">
    <property type="component" value="Unplaced"/>
</dbReference>
<dbReference type="PaxDb" id="30732-ENSOMEP00000030275"/>
<dbReference type="STRING" id="30732.ENSOMEP00000030275"/>
<keyword evidence="2" id="KW-0165">Cleavage on pair of basic residues</keyword>
<dbReference type="Gene3D" id="2.60.40.3210">
    <property type="entry name" value="Zona pellucida, ZP-N domain"/>
    <property type="match status" value="1"/>
</dbReference>
<dbReference type="GO" id="GO:0035803">
    <property type="term" value="P:egg coat formation"/>
    <property type="evidence" value="ECO:0007669"/>
    <property type="project" value="UniProtKB-UniRule"/>
</dbReference>
<dbReference type="Pfam" id="PF23344">
    <property type="entry name" value="ZP-N"/>
    <property type="match status" value="1"/>
</dbReference>
<dbReference type="GeneTree" id="ENSGT01030000234567"/>
<comment type="domain">
    <text evidence="2">The ZP domain is involved in the polymerization of the ZP proteins to form the zona pellucida.</text>
</comment>
<dbReference type="PANTHER" id="PTHR11576:SF2">
    <property type="entry name" value="ZONA PELLUCIDA SPERM-BINDING PROTEIN 3"/>
    <property type="match status" value="1"/>
</dbReference>
<keyword evidence="2" id="KW-1003">Cell membrane</keyword>
<keyword evidence="1 2" id="KW-1015">Disulfide bond</keyword>
<dbReference type="GO" id="GO:0032190">
    <property type="term" value="F:acrosin binding"/>
    <property type="evidence" value="ECO:0007669"/>
    <property type="project" value="TreeGrafter"/>
</dbReference>
<proteinExistence type="inferred from homology"/>
<comment type="similarity">
    <text evidence="2">Belongs to the ZP domain family. ZPC subfamily.</text>
</comment>
<dbReference type="FunFam" id="2.60.40.4100:FF:000002">
    <property type="entry name" value="Zona pellucida sperm-binding protein 3"/>
    <property type="match status" value="1"/>
</dbReference>